<gene>
    <name evidence="2" type="ORF">CH341_24775</name>
</gene>
<dbReference type="EMBL" id="NPEX01000257">
    <property type="protein sequence ID" value="RAI39953.1"/>
    <property type="molecule type" value="Genomic_DNA"/>
</dbReference>
<feature type="region of interest" description="Disordered" evidence="1">
    <location>
        <begin position="1"/>
        <end position="29"/>
    </location>
</feature>
<comment type="caution">
    <text evidence="2">The sequence shown here is derived from an EMBL/GenBank/DDBJ whole genome shotgun (WGS) entry which is preliminary data.</text>
</comment>
<sequence length="314" mass="34075">MAIAPRGRYRVDDASSRRRAMSRPQAVPPPAPIRTMADLFAVAHAMEADAVAYYERVAADLREQGDDALAGLFARLARIEGGHVDQIESWSADQGGALPASTPLPWPVPAMFDEPAEELGQSRLVTPYRALAAAVRQEERSFAFWTYVAATAPADDIRAAAERMAHEELEHVALLRRERRTAFHQARETRTSPLPTLGLRDLAARERTLADRLDAAFRDDAMLGPLPAEARANAERLDQADEIELQLTLGPETGTPDLVHAAEVLVEAYLAVADVAQDAALVATAQGLAATAISRLAALRMWSARHGVRPVDDA</sequence>
<accession>A0A327KQN9</accession>
<evidence type="ECO:0000313" key="3">
    <source>
        <dbReference type="Proteomes" id="UP000249130"/>
    </source>
</evidence>
<keyword evidence="3" id="KW-1185">Reference proteome</keyword>
<evidence type="ECO:0008006" key="4">
    <source>
        <dbReference type="Google" id="ProtNLM"/>
    </source>
</evidence>
<evidence type="ECO:0000313" key="2">
    <source>
        <dbReference type="EMBL" id="RAI39953.1"/>
    </source>
</evidence>
<dbReference type="InterPro" id="IPR012347">
    <property type="entry name" value="Ferritin-like"/>
</dbReference>
<protein>
    <recommendedName>
        <fullName evidence="4">Rubrerythrin diiron-binding domain-containing protein</fullName>
    </recommendedName>
</protein>
<dbReference type="SUPFAM" id="SSF47240">
    <property type="entry name" value="Ferritin-like"/>
    <property type="match status" value="1"/>
</dbReference>
<dbReference type="AlphaFoldDB" id="A0A327KQN9"/>
<reference evidence="2 3" key="1">
    <citation type="submission" date="2017-07" db="EMBL/GenBank/DDBJ databases">
        <title>Draft Genome Sequences of Select Purple Nonsulfur Bacteria.</title>
        <authorList>
            <person name="Lasarre B."/>
            <person name="Mckinlay J.B."/>
        </authorList>
    </citation>
    <scope>NUCLEOTIDE SEQUENCE [LARGE SCALE GENOMIC DNA]</scope>
    <source>
        <strain evidence="2 3">DSM 5909</strain>
    </source>
</reference>
<organism evidence="2 3">
    <name type="scientific">Rhodoplanes roseus</name>
    <dbReference type="NCBI Taxonomy" id="29409"/>
    <lineage>
        <taxon>Bacteria</taxon>
        <taxon>Pseudomonadati</taxon>
        <taxon>Pseudomonadota</taxon>
        <taxon>Alphaproteobacteria</taxon>
        <taxon>Hyphomicrobiales</taxon>
        <taxon>Nitrobacteraceae</taxon>
        <taxon>Rhodoplanes</taxon>
    </lineage>
</organism>
<evidence type="ECO:0000256" key="1">
    <source>
        <dbReference type="SAM" id="MobiDB-lite"/>
    </source>
</evidence>
<name>A0A327KQN9_9BRAD</name>
<dbReference type="Proteomes" id="UP000249130">
    <property type="component" value="Unassembled WGS sequence"/>
</dbReference>
<proteinExistence type="predicted"/>
<dbReference type="Gene3D" id="1.20.1260.10">
    <property type="match status" value="1"/>
</dbReference>
<dbReference type="InterPro" id="IPR009078">
    <property type="entry name" value="Ferritin-like_SF"/>
</dbReference>
<dbReference type="CDD" id="cd01045">
    <property type="entry name" value="Ferritin_like_AB"/>
    <property type="match status" value="1"/>
</dbReference>